<keyword evidence="2" id="KW-1185">Reference proteome</keyword>
<dbReference type="AlphaFoldDB" id="A0A6G1CC38"/>
<protein>
    <submittedName>
        <fullName evidence="1">Uncharacterized protein</fullName>
    </submittedName>
</protein>
<dbReference type="InterPro" id="IPR007658">
    <property type="entry name" value="DUF594"/>
</dbReference>
<gene>
    <name evidence="1" type="ORF">E2562_039186</name>
</gene>
<sequence length="107" mass="12129">MDLLLIEETLVEFGVLLDKETLEEMIGLWMRLLIYSAGKSRVEMHATQLSRGGELITFTWLLMAHYGIGDSQTRRVRITNDNTGNSDVREVYAINVPAPNHRPTVQA</sequence>
<dbReference type="Pfam" id="PF04578">
    <property type="entry name" value="DUF594"/>
    <property type="match status" value="1"/>
</dbReference>
<proteinExistence type="predicted"/>
<evidence type="ECO:0000313" key="1">
    <source>
        <dbReference type="EMBL" id="KAF0897567.1"/>
    </source>
</evidence>
<evidence type="ECO:0000313" key="2">
    <source>
        <dbReference type="Proteomes" id="UP000479710"/>
    </source>
</evidence>
<dbReference type="PANTHER" id="PTHR31325">
    <property type="entry name" value="OS01G0798800 PROTEIN-RELATED"/>
    <property type="match status" value="1"/>
</dbReference>
<accession>A0A6G1CC38</accession>
<reference evidence="1 2" key="1">
    <citation type="submission" date="2019-11" db="EMBL/GenBank/DDBJ databases">
        <title>Whole genome sequence of Oryza granulata.</title>
        <authorList>
            <person name="Li W."/>
        </authorList>
    </citation>
    <scope>NUCLEOTIDE SEQUENCE [LARGE SCALE GENOMIC DNA]</scope>
    <source>
        <strain evidence="2">cv. Menghai</strain>
        <tissue evidence="1">Leaf</tissue>
    </source>
</reference>
<dbReference type="EMBL" id="SPHZ02000010">
    <property type="protein sequence ID" value="KAF0897567.1"/>
    <property type="molecule type" value="Genomic_DNA"/>
</dbReference>
<dbReference type="OrthoDB" id="587089at2759"/>
<comment type="caution">
    <text evidence="1">The sequence shown here is derived from an EMBL/GenBank/DDBJ whole genome shotgun (WGS) entry which is preliminary data.</text>
</comment>
<organism evidence="1 2">
    <name type="scientific">Oryza meyeriana var. granulata</name>
    <dbReference type="NCBI Taxonomy" id="110450"/>
    <lineage>
        <taxon>Eukaryota</taxon>
        <taxon>Viridiplantae</taxon>
        <taxon>Streptophyta</taxon>
        <taxon>Embryophyta</taxon>
        <taxon>Tracheophyta</taxon>
        <taxon>Spermatophyta</taxon>
        <taxon>Magnoliopsida</taxon>
        <taxon>Liliopsida</taxon>
        <taxon>Poales</taxon>
        <taxon>Poaceae</taxon>
        <taxon>BOP clade</taxon>
        <taxon>Oryzoideae</taxon>
        <taxon>Oryzeae</taxon>
        <taxon>Oryzinae</taxon>
        <taxon>Oryza</taxon>
        <taxon>Oryza meyeriana</taxon>
    </lineage>
</organism>
<dbReference type="Proteomes" id="UP000479710">
    <property type="component" value="Unassembled WGS sequence"/>
</dbReference>
<name>A0A6G1CC38_9ORYZ</name>